<evidence type="ECO:0000259" key="3">
    <source>
        <dbReference type="PROSITE" id="PS51319"/>
    </source>
</evidence>
<keyword evidence="5" id="KW-1185">Reference proteome</keyword>
<evidence type="ECO:0000313" key="5">
    <source>
        <dbReference type="Proteomes" id="UP001140074"/>
    </source>
</evidence>
<dbReference type="PROSITE" id="PS51319">
    <property type="entry name" value="TFIIS_N"/>
    <property type="match status" value="1"/>
</dbReference>
<feature type="domain" description="TFIIS N-terminal" evidence="3">
    <location>
        <begin position="897"/>
        <end position="974"/>
    </location>
</feature>
<dbReference type="Gene3D" id="1.20.930.10">
    <property type="entry name" value="Conserved domain common to transcription factors TFIIS, elongin A, CRSP70"/>
    <property type="match status" value="1"/>
</dbReference>
<dbReference type="EMBL" id="JANBUY010000101">
    <property type="protein sequence ID" value="KAJ2864042.1"/>
    <property type="molecule type" value="Genomic_DNA"/>
</dbReference>
<dbReference type="AlphaFoldDB" id="A0A9W8IJU5"/>
<evidence type="ECO:0000256" key="1">
    <source>
        <dbReference type="PROSITE-ProRule" id="PRU00649"/>
    </source>
</evidence>
<feature type="region of interest" description="Disordered" evidence="2">
    <location>
        <begin position="999"/>
        <end position="1027"/>
    </location>
</feature>
<dbReference type="GO" id="GO:0005634">
    <property type="term" value="C:nucleus"/>
    <property type="evidence" value="ECO:0007669"/>
    <property type="project" value="UniProtKB-SubCell"/>
</dbReference>
<dbReference type="PANTHER" id="PTHR33119:SF1">
    <property type="entry name" value="FE2OG DIOXYGENASE DOMAIN-CONTAINING PROTEIN"/>
    <property type="match status" value="1"/>
</dbReference>
<dbReference type="InterPro" id="IPR017923">
    <property type="entry name" value="TFIIS_N"/>
</dbReference>
<dbReference type="InterPro" id="IPR049192">
    <property type="entry name" value="DUF4246_C"/>
</dbReference>
<feature type="compositionally biased region" description="Low complexity" evidence="2">
    <location>
        <begin position="999"/>
        <end position="1008"/>
    </location>
</feature>
<protein>
    <recommendedName>
        <fullName evidence="3">TFIIS N-terminal domain-containing protein</fullName>
    </recommendedName>
</protein>
<reference evidence="4" key="1">
    <citation type="submission" date="2022-07" db="EMBL/GenBank/DDBJ databases">
        <title>Phylogenomic reconstructions and comparative analyses of Kickxellomycotina fungi.</title>
        <authorList>
            <person name="Reynolds N.K."/>
            <person name="Stajich J.E."/>
            <person name="Barry K."/>
            <person name="Grigoriev I.V."/>
            <person name="Crous P."/>
            <person name="Smith M.E."/>
        </authorList>
    </citation>
    <scope>NUCLEOTIDE SEQUENCE</scope>
    <source>
        <strain evidence="4">RSA 476</strain>
    </source>
</reference>
<keyword evidence="1" id="KW-0539">Nucleus</keyword>
<evidence type="ECO:0000313" key="4">
    <source>
        <dbReference type="EMBL" id="KAJ2864042.1"/>
    </source>
</evidence>
<comment type="caution">
    <text evidence="4">The sequence shown here is derived from an EMBL/GenBank/DDBJ whole genome shotgun (WGS) entry which is preliminary data.</text>
</comment>
<sequence>MSRVIRAESDWIEMFNDEDTRANWAAGAKDRKLTGVDTADGVWISDALIDAKTTTELKEYAAILEGVPVRQKDWYLENQSRVLNLVDPSLFPLIYDCSWLCRPANTSSPAEFPGSFDKWREALTNTEDEELGYYFPAPRYSVTIESYINNLHPARHAALYTIIASVFSRFIPLLEQVLTDLVHLREPRVVPELEEVLVKKRSGLQNYYYQSDKSEPGTECQAFAEHETYLASMDSIFDPPQPEPFVTPARPKRSYKLSGWRFQVIVKMLNIELTPDQPVHCACNWKMAGLANERIIAIGILFYDVVNITRSVLQFHEALSLQDFEGSTYEQDSIFVVYGVDSSHFELSQKVGEVDIKDNLCLTFPNTYQHSTSPLELADKTKPGHFKMLTFYVVDPSMRIPSTEIVPPQQKDWRIEDVLASEPLRSLPHLVVDGIMAKVDYPVSLKHAKWTRLEKECESLEIELDERAIYSGKALRMLLCAPYEGYAFPLARKLLLTLIWDKYDGSDELGEYADIDPLVAKASLSAFVERIKFIAPMVSDICVQPGAHSLETSGIASHHFGDLVSQLYRLADCVEYHCRDNSHLLEEVQFDGIHTLVCIVYIGEGLGRQFIKLARWSAPTLQSLTITTVNDEVPVSGLIRNVDGSCVIFPCLLKLKLSIRSDNDSSTLLDSSGPAQLPCLRRLDLHIYCKIDMYVFFKGNEATLEFLDLTLDTSMVSMHDTLDVENSRSDEVAGDLFGDDSGDELAEDSEMAAIAAMPKIPKRNRAANASASDSRRDSESDGVDRPTETNVASEPEEAAPAPVDPKQAELDEINRKIDAALKSGRARRRKRTDEDDANIDEMIVELRKRMRDAAYRDIDDNKDRLPAIHKLSMLPDVIEELSKPPLYEAFLDNNIVESIRLWLEPLDDGSLPSLDIQNAMLESLGKLPIRRDHLRESGIGKIILFMSKCPRISEQNRHICEQFVQQWSRMVLRLSADYRDRRVKEASVASDTRHLPAARSAVAGATRAPGGIQVESGSGKGAERATARIPQRVAANYNVMPVTSLSLSDNPPTPNRTANKYKRLMQVMHKGGRR</sequence>
<gene>
    <name evidence="4" type="ORF">GGH94_003176</name>
</gene>
<dbReference type="InterPro" id="IPR035441">
    <property type="entry name" value="TFIIS/LEDGF_dom_sf"/>
</dbReference>
<dbReference type="Pfam" id="PF08711">
    <property type="entry name" value="Med26"/>
    <property type="match status" value="1"/>
</dbReference>
<dbReference type="InterPro" id="IPR025340">
    <property type="entry name" value="DUF4246"/>
</dbReference>
<name>A0A9W8IJU5_9FUNG</name>
<dbReference type="Proteomes" id="UP001140074">
    <property type="component" value="Unassembled WGS sequence"/>
</dbReference>
<organism evidence="4 5">
    <name type="scientific">Coemansia aciculifera</name>
    <dbReference type="NCBI Taxonomy" id="417176"/>
    <lineage>
        <taxon>Eukaryota</taxon>
        <taxon>Fungi</taxon>
        <taxon>Fungi incertae sedis</taxon>
        <taxon>Zoopagomycota</taxon>
        <taxon>Kickxellomycotina</taxon>
        <taxon>Kickxellomycetes</taxon>
        <taxon>Kickxellales</taxon>
        <taxon>Kickxellaceae</taxon>
        <taxon>Coemansia</taxon>
    </lineage>
</organism>
<dbReference type="Pfam" id="PF14033">
    <property type="entry name" value="DUF4246"/>
    <property type="match status" value="1"/>
</dbReference>
<feature type="region of interest" description="Disordered" evidence="2">
    <location>
        <begin position="754"/>
        <end position="810"/>
    </location>
</feature>
<comment type="subcellular location">
    <subcellularLocation>
        <location evidence="1">Nucleus</location>
    </subcellularLocation>
</comment>
<dbReference type="PANTHER" id="PTHR33119">
    <property type="entry name" value="IFI3P"/>
    <property type="match status" value="1"/>
</dbReference>
<accession>A0A9W8IJU5</accession>
<feature type="compositionally biased region" description="Basic and acidic residues" evidence="2">
    <location>
        <begin position="773"/>
        <end position="787"/>
    </location>
</feature>
<evidence type="ECO:0000256" key="2">
    <source>
        <dbReference type="SAM" id="MobiDB-lite"/>
    </source>
</evidence>
<proteinExistence type="predicted"/>